<feature type="compositionally biased region" description="Polar residues" evidence="5">
    <location>
        <begin position="436"/>
        <end position="446"/>
    </location>
</feature>
<dbReference type="PANTHER" id="PTHR23112:SF22">
    <property type="entry name" value="G-PROTEIN COUPLED RECEPTOR"/>
    <property type="match status" value="1"/>
</dbReference>
<feature type="region of interest" description="Disordered" evidence="5">
    <location>
        <begin position="435"/>
        <end position="459"/>
    </location>
</feature>
<dbReference type="GO" id="GO:0004930">
    <property type="term" value="F:G protein-coupled receptor activity"/>
    <property type="evidence" value="ECO:0007669"/>
    <property type="project" value="TreeGrafter"/>
</dbReference>
<evidence type="ECO:0000256" key="5">
    <source>
        <dbReference type="SAM" id="MobiDB-lite"/>
    </source>
</evidence>
<keyword evidence="4 6" id="KW-0472">Membrane</keyword>
<feature type="domain" description="G-protein coupled receptors family 2 profile 2" evidence="7">
    <location>
        <begin position="12"/>
        <end position="200"/>
    </location>
</feature>
<evidence type="ECO:0008006" key="11">
    <source>
        <dbReference type="Google" id="ProtNLM"/>
    </source>
</evidence>
<comment type="caution">
    <text evidence="9">The sequence shown here is derived from an EMBL/GenBank/DDBJ whole genome shotgun (WGS) entry which is preliminary data.</text>
</comment>
<dbReference type="InterPro" id="IPR017981">
    <property type="entry name" value="GPCR_2-like_7TM"/>
</dbReference>
<feature type="transmembrane region" description="Helical" evidence="6">
    <location>
        <begin position="123"/>
        <end position="143"/>
    </location>
</feature>
<dbReference type="GO" id="GO:0005886">
    <property type="term" value="C:plasma membrane"/>
    <property type="evidence" value="ECO:0007669"/>
    <property type="project" value="TreeGrafter"/>
</dbReference>
<gene>
    <name evidence="9" type="ORF">BKA59DRAFT_227767</name>
</gene>
<dbReference type="PANTHER" id="PTHR23112">
    <property type="entry name" value="G PROTEIN-COUPLED RECEPTOR 157-RELATED"/>
    <property type="match status" value="1"/>
</dbReference>
<feature type="transmembrane region" description="Helical" evidence="6">
    <location>
        <begin position="316"/>
        <end position="337"/>
    </location>
</feature>
<dbReference type="PROSITE" id="PS50262">
    <property type="entry name" value="G_PROTEIN_RECEP_F1_2"/>
    <property type="match status" value="1"/>
</dbReference>
<keyword evidence="3 6" id="KW-1133">Transmembrane helix</keyword>
<organism evidence="9 10">
    <name type="scientific">Fusarium tricinctum</name>
    <dbReference type="NCBI Taxonomy" id="61284"/>
    <lineage>
        <taxon>Eukaryota</taxon>
        <taxon>Fungi</taxon>
        <taxon>Dikarya</taxon>
        <taxon>Ascomycota</taxon>
        <taxon>Pezizomycotina</taxon>
        <taxon>Sordariomycetes</taxon>
        <taxon>Hypocreomycetidae</taxon>
        <taxon>Hypocreales</taxon>
        <taxon>Nectriaceae</taxon>
        <taxon>Fusarium</taxon>
        <taxon>Fusarium tricinctum species complex</taxon>
    </lineage>
</organism>
<evidence type="ECO:0000313" key="9">
    <source>
        <dbReference type="EMBL" id="KAH7242378.1"/>
    </source>
</evidence>
<dbReference type="InterPro" id="IPR017452">
    <property type="entry name" value="GPCR_Rhodpsn_7TM"/>
</dbReference>
<dbReference type="SUPFAM" id="SSF81321">
    <property type="entry name" value="Family A G protein-coupled receptor-like"/>
    <property type="match status" value="1"/>
</dbReference>
<evidence type="ECO:0000256" key="3">
    <source>
        <dbReference type="ARBA" id="ARBA00022989"/>
    </source>
</evidence>
<dbReference type="GO" id="GO:0007166">
    <property type="term" value="P:cell surface receptor signaling pathway"/>
    <property type="evidence" value="ECO:0007669"/>
    <property type="project" value="InterPro"/>
</dbReference>
<dbReference type="PROSITE" id="PS50261">
    <property type="entry name" value="G_PROTEIN_RECEP_F2_4"/>
    <property type="match status" value="1"/>
</dbReference>
<feature type="transmembrane region" description="Helical" evidence="6">
    <location>
        <begin position="167"/>
        <end position="189"/>
    </location>
</feature>
<evidence type="ECO:0000259" key="8">
    <source>
        <dbReference type="PROSITE" id="PS50262"/>
    </source>
</evidence>
<dbReference type="InterPro" id="IPR000832">
    <property type="entry name" value="GPCR_2_secretin-like"/>
</dbReference>
<feature type="compositionally biased region" description="Basic and acidic residues" evidence="5">
    <location>
        <begin position="447"/>
        <end position="459"/>
    </location>
</feature>
<accession>A0A8K0RXH3</accession>
<feature type="transmembrane region" description="Helical" evidence="6">
    <location>
        <begin position="89"/>
        <end position="111"/>
    </location>
</feature>
<keyword evidence="2 6" id="KW-0812">Transmembrane</keyword>
<proteinExistence type="predicted"/>
<reference evidence="9" key="1">
    <citation type="journal article" date="2021" name="Nat. Commun.">
        <title>Genetic determinants of endophytism in the Arabidopsis root mycobiome.</title>
        <authorList>
            <person name="Mesny F."/>
            <person name="Miyauchi S."/>
            <person name="Thiergart T."/>
            <person name="Pickel B."/>
            <person name="Atanasova L."/>
            <person name="Karlsson M."/>
            <person name="Huettel B."/>
            <person name="Barry K.W."/>
            <person name="Haridas S."/>
            <person name="Chen C."/>
            <person name="Bauer D."/>
            <person name="Andreopoulos W."/>
            <person name="Pangilinan J."/>
            <person name="LaButti K."/>
            <person name="Riley R."/>
            <person name="Lipzen A."/>
            <person name="Clum A."/>
            <person name="Drula E."/>
            <person name="Henrissat B."/>
            <person name="Kohler A."/>
            <person name="Grigoriev I.V."/>
            <person name="Martin F.M."/>
            <person name="Hacquard S."/>
        </authorList>
    </citation>
    <scope>NUCLEOTIDE SEQUENCE</scope>
    <source>
        <strain evidence="9">MPI-SDFR-AT-0068</strain>
    </source>
</reference>
<dbReference type="AlphaFoldDB" id="A0A8K0RXH3"/>
<dbReference type="Proteomes" id="UP000813427">
    <property type="component" value="Unassembled WGS sequence"/>
</dbReference>
<name>A0A8K0RXH3_9HYPO</name>
<evidence type="ECO:0000256" key="4">
    <source>
        <dbReference type="ARBA" id="ARBA00023136"/>
    </source>
</evidence>
<dbReference type="OrthoDB" id="18453at2759"/>
<dbReference type="CDD" id="cd13952">
    <property type="entry name" value="7tm_classB"/>
    <property type="match status" value="1"/>
</dbReference>
<feature type="transmembrane region" description="Helical" evidence="6">
    <location>
        <begin position="50"/>
        <end position="69"/>
    </location>
</feature>
<keyword evidence="10" id="KW-1185">Reference proteome</keyword>
<evidence type="ECO:0000259" key="7">
    <source>
        <dbReference type="PROSITE" id="PS50261"/>
    </source>
</evidence>
<feature type="domain" description="G-protein coupled receptors family 1 profile" evidence="8">
    <location>
        <begin position="29"/>
        <end position="374"/>
    </location>
</feature>
<evidence type="ECO:0000313" key="10">
    <source>
        <dbReference type="Proteomes" id="UP000813427"/>
    </source>
</evidence>
<evidence type="ECO:0000256" key="2">
    <source>
        <dbReference type="ARBA" id="ARBA00022692"/>
    </source>
</evidence>
<dbReference type="GO" id="GO:0007189">
    <property type="term" value="P:adenylate cyclase-activating G protein-coupled receptor signaling pathway"/>
    <property type="evidence" value="ECO:0007669"/>
    <property type="project" value="TreeGrafter"/>
</dbReference>
<sequence>MTTAEHMTKSQLDALSVIERTCSVFSLLGSLFIIGTFLSSKAFHKPINRLVFYASFGNMMTNVGTLMSRSYTGSPNSVGCQFQAFLIQMFMPADAFWTLSMAINVYLTFYCKFDARKLRKMEIPYLIGCYGVPFIPAFIYIFIKNKEGQRIYGNATLWCWVSPEWDIWRIITFYGPVWLVILITFFIYIRAGSTIYRKRRELDDFSSTDRDLTYGGGDHIGTIKTTEVSVTTEILSPDAIHLQSMTRQAPDPSNPSSNGVYSVHITAQTSSGDIGDEVVPIEQQQTRASIQVPSQQQQRSVVNPARRRNRELNNAAWQYTKCALLFFTAILITWVPSSSNRVYSVFHPQSSSRALEFMSAFVLPLQGFWNALIYMVTSWSACKSLMSDLRTGRRPDVTELVGGMAPDVGTNHLRTATNNHRHNLGQFRRSNKFETESMTELANESRPTSDDERRDHVRV</sequence>
<evidence type="ECO:0000256" key="6">
    <source>
        <dbReference type="SAM" id="Phobius"/>
    </source>
</evidence>
<evidence type="ECO:0000256" key="1">
    <source>
        <dbReference type="ARBA" id="ARBA00004141"/>
    </source>
</evidence>
<dbReference type="Gene3D" id="1.20.1070.10">
    <property type="entry name" value="Rhodopsin 7-helix transmembrane proteins"/>
    <property type="match status" value="1"/>
</dbReference>
<comment type="subcellular location">
    <subcellularLocation>
        <location evidence="1">Membrane</location>
        <topology evidence="1">Multi-pass membrane protein</topology>
    </subcellularLocation>
</comment>
<dbReference type="Pfam" id="PF00002">
    <property type="entry name" value="7tm_2"/>
    <property type="match status" value="1"/>
</dbReference>
<feature type="transmembrane region" description="Helical" evidence="6">
    <location>
        <begin position="357"/>
        <end position="376"/>
    </location>
</feature>
<feature type="transmembrane region" description="Helical" evidence="6">
    <location>
        <begin position="17"/>
        <end position="38"/>
    </location>
</feature>
<dbReference type="EMBL" id="JAGPXF010000005">
    <property type="protein sequence ID" value="KAH7242378.1"/>
    <property type="molecule type" value="Genomic_DNA"/>
</dbReference>
<protein>
    <recommendedName>
        <fullName evidence="11">G-protein coupled receptor</fullName>
    </recommendedName>
</protein>